<protein>
    <recommendedName>
        <fullName evidence="2">PA14 domain-containing protein</fullName>
    </recommendedName>
</protein>
<dbReference type="OrthoDB" id="4388755at2759"/>
<evidence type="ECO:0000256" key="1">
    <source>
        <dbReference type="SAM" id="MobiDB-lite"/>
    </source>
</evidence>
<organism evidence="3 4">
    <name type="scientific">Peltaster fructicola</name>
    <dbReference type="NCBI Taxonomy" id="286661"/>
    <lineage>
        <taxon>Eukaryota</taxon>
        <taxon>Fungi</taxon>
        <taxon>Dikarya</taxon>
        <taxon>Ascomycota</taxon>
        <taxon>Pezizomycotina</taxon>
        <taxon>Dothideomycetes</taxon>
        <taxon>Dothideomycetes incertae sedis</taxon>
        <taxon>Peltaster</taxon>
    </lineage>
</organism>
<evidence type="ECO:0000313" key="4">
    <source>
        <dbReference type="Proteomes" id="UP000503462"/>
    </source>
</evidence>
<keyword evidence="4" id="KW-1185">Reference proteome</keyword>
<dbReference type="InterPro" id="IPR037524">
    <property type="entry name" value="PA14/GLEYA"/>
</dbReference>
<sequence>MSTAPHSSASLASSTRSSDIGSGFVTSITVGTSGTEPSLPAVDTNAATSSSSEVAGLILTSLQASVPLSDVSVAAHTSLISKAVSSSQPSSGSSVESNSLVTYTASPVESSPATILTAGLDESSPTTTATAQSASIALSMPSEVSMITTTASAGSLLSQSDNTMTSGPQGDSVLPTESASTSRVLTTTSMSLDTSGFSTFYLSSSISAAITISTVAATGSGKGYFIVVTPVARFVRTIRGSESFTTTIATTTDLSGSTYYVVEVPYSSSDYGASLVGGSGSLPTTVSTIFPADNDTFSPYYVVQTPTTTPSVSLLAVEISSAARFESTFDTPSTVVQSTDSAALAVPSAISSPLLTSTNPVSSLVTTSYGDELSSITPDTILVVSQSGASAFTSDSVNIAAGVKSTSRSADVSYPTSALIIPTDSVEASTSRAMSTSVVVPLATASLLMPADSVSSSAMTTVSSTSAETYSATSSSLAPTDAKGSSLPSVSVVAPPVASAITSSSLTSTIYTDSSLLSVSMSTSINDHVATSPSTSPADSMSSISAKMSTNAFFAMGSSTISTEAVSSMQITASTTADASYVTDSSTLPAVGSTIQTRSTMDVIGAATSYAAISIVVISSTQVFSSTPAASSIQTDSLFTSSLTMSSLSIAASESVLGSANTQDHGASTSTRLATHIVISSTGVKANTMTSTASTTASLDSTSATSSSLAIVTSSEFSSSGVSSPSTMASMTFPRMAVTSTDDLSTQSASSTIIAQPTSITTLTSYSMYNGATPSTTTVTADGTATVMIYNPSPVPVTVMYTFVTAAYSGDAVDQAAKVYRTDPLTGPTVGITIYTFSSGAPSLPVNNYATLTTYTGTQASTTTLVQASTGADGTGTILKTYPSCDSSCGNYGARYAQYDNPFTDVGSDGYDTFNVSYFKTAQPYQTGNTTYIGFFSQALCGISCGGDTDQIVVYDGDPQSIDATAIDHTFFLCAPISGYYTFNGIYADDYTGMWTLSNAISGWTRANENIEQTYRYSYDDAPPESFTLFLTQGYYFPVRIMWGNRDGTGELNVRITAPDGGLMLSTPNTDPRISDAPPGYMSPNIMRSACDGSTPEWPSWSAET</sequence>
<proteinExistence type="predicted"/>
<dbReference type="EMBL" id="CP051141">
    <property type="protein sequence ID" value="QIW98485.1"/>
    <property type="molecule type" value="Genomic_DNA"/>
</dbReference>
<dbReference type="PROSITE" id="PS51820">
    <property type="entry name" value="PA14"/>
    <property type="match status" value="1"/>
</dbReference>
<dbReference type="AlphaFoldDB" id="A0A6H0XUX8"/>
<accession>A0A6H0XUX8</accession>
<gene>
    <name evidence="3" type="ORF">AMS68_004003</name>
</gene>
<evidence type="ECO:0000313" key="3">
    <source>
        <dbReference type="EMBL" id="QIW98485.1"/>
    </source>
</evidence>
<reference evidence="3 4" key="1">
    <citation type="journal article" date="2016" name="Sci. Rep.">
        <title>Peltaster fructicola genome reveals evolution from an invasive phytopathogen to an ectophytic parasite.</title>
        <authorList>
            <person name="Xu C."/>
            <person name="Chen H."/>
            <person name="Gleason M.L."/>
            <person name="Xu J.R."/>
            <person name="Liu H."/>
            <person name="Zhang R."/>
            <person name="Sun G."/>
        </authorList>
    </citation>
    <scope>NUCLEOTIDE SEQUENCE [LARGE SCALE GENOMIC DNA]</scope>
    <source>
        <strain evidence="3 4">LNHT1506</strain>
    </source>
</reference>
<dbReference type="Proteomes" id="UP000503462">
    <property type="component" value="Chromosome 3"/>
</dbReference>
<feature type="region of interest" description="Disordered" evidence="1">
    <location>
        <begin position="157"/>
        <end position="179"/>
    </location>
</feature>
<name>A0A6H0XUX8_9PEZI</name>
<feature type="domain" description="PA14" evidence="2">
    <location>
        <begin position="909"/>
        <end position="1071"/>
    </location>
</feature>
<dbReference type="Gene3D" id="2.60.120.1560">
    <property type="match status" value="1"/>
</dbReference>
<dbReference type="InterPro" id="IPR018871">
    <property type="entry name" value="GLEYA_adhesin_domain"/>
</dbReference>
<evidence type="ECO:0000259" key="2">
    <source>
        <dbReference type="PROSITE" id="PS51820"/>
    </source>
</evidence>
<dbReference type="Pfam" id="PF10528">
    <property type="entry name" value="GLEYA"/>
    <property type="match status" value="1"/>
</dbReference>